<dbReference type="Proteomes" id="UP000294545">
    <property type="component" value="Unassembled WGS sequence"/>
</dbReference>
<reference evidence="2 3" key="1">
    <citation type="submission" date="2019-03" db="EMBL/GenBank/DDBJ databases">
        <title>Genomic Encyclopedia of Type Strains, Phase IV (KMG-IV): sequencing the most valuable type-strain genomes for metagenomic binning, comparative biology and taxonomic classification.</title>
        <authorList>
            <person name="Goeker M."/>
        </authorList>
    </citation>
    <scope>NUCLEOTIDE SEQUENCE [LARGE SCALE GENOMIC DNA]</scope>
    <source>
        <strain evidence="2 3">DSM 24176</strain>
    </source>
</reference>
<dbReference type="OrthoDB" id="2988567at2"/>
<gene>
    <name evidence="2" type="ORF">EDC19_1365</name>
</gene>
<dbReference type="EMBL" id="SMGQ01000012">
    <property type="protein sequence ID" value="TCK93177.1"/>
    <property type="molecule type" value="Genomic_DNA"/>
</dbReference>
<protein>
    <recommendedName>
        <fullName evidence="1">DUF6036 domain-containing protein</fullName>
    </recommendedName>
</protein>
<evidence type="ECO:0000313" key="3">
    <source>
        <dbReference type="Proteomes" id="UP000294545"/>
    </source>
</evidence>
<dbReference type="InterPro" id="IPR045792">
    <property type="entry name" value="DUF6036"/>
</dbReference>
<accession>A0A4R1MKT4</accession>
<dbReference type="Pfam" id="PF19502">
    <property type="entry name" value="DUF6036"/>
    <property type="match status" value="1"/>
</dbReference>
<name>A0A4R1MKT4_9FIRM</name>
<evidence type="ECO:0000259" key="1">
    <source>
        <dbReference type="Pfam" id="PF19502"/>
    </source>
</evidence>
<dbReference type="AlphaFoldDB" id="A0A4R1MKT4"/>
<evidence type="ECO:0000313" key="2">
    <source>
        <dbReference type="EMBL" id="TCK93177.1"/>
    </source>
</evidence>
<sequence>MLELKKQLEDKIYDMEKVAQVFNVEPFELYLLGGSACVLGGYTVRATRDFDFIDLQYPANLGKVFVQLRDFDMLEYESTILSPRYRERARKLDIFNYIHVFILSVEDIIVSKIIRLGSKDIEDIDSLILQADKDLINQIIDEVLSREDLFQSKKKAFIEQLPRFKERYNV</sequence>
<comment type="caution">
    <text evidence="2">The sequence shown here is derived from an EMBL/GenBank/DDBJ whole genome shotgun (WGS) entry which is preliminary data.</text>
</comment>
<proteinExistence type="predicted"/>
<keyword evidence="3" id="KW-1185">Reference proteome</keyword>
<organism evidence="2 3">
    <name type="scientific">Natranaerovirga hydrolytica</name>
    <dbReference type="NCBI Taxonomy" id="680378"/>
    <lineage>
        <taxon>Bacteria</taxon>
        <taxon>Bacillati</taxon>
        <taxon>Bacillota</taxon>
        <taxon>Clostridia</taxon>
        <taxon>Lachnospirales</taxon>
        <taxon>Natranaerovirgaceae</taxon>
        <taxon>Natranaerovirga</taxon>
    </lineage>
</organism>
<dbReference type="RefSeq" id="WP_132282093.1">
    <property type="nucleotide sequence ID" value="NZ_SMGQ01000012.1"/>
</dbReference>
<feature type="domain" description="DUF6036" evidence="1">
    <location>
        <begin position="23"/>
        <end position="142"/>
    </location>
</feature>